<dbReference type="OrthoDB" id="9807429at2"/>
<keyword evidence="5" id="KW-1185">Reference proteome</keyword>
<dbReference type="InterPro" id="IPR003305">
    <property type="entry name" value="CenC_carb-bd"/>
</dbReference>
<proteinExistence type="predicted"/>
<dbReference type="Pfam" id="PF02018">
    <property type="entry name" value="CBM_4_9"/>
    <property type="match status" value="1"/>
</dbReference>
<dbReference type="InterPro" id="IPR008979">
    <property type="entry name" value="Galactose-bd-like_sf"/>
</dbReference>
<accession>A0A2M9A7F2</accession>
<dbReference type="AlphaFoldDB" id="A0A2M9A7F2"/>
<feature type="chain" id="PRO_5014999934" evidence="2">
    <location>
        <begin position="21"/>
        <end position="408"/>
    </location>
</feature>
<dbReference type="SUPFAM" id="SSF49785">
    <property type="entry name" value="Galactose-binding domain-like"/>
    <property type="match status" value="1"/>
</dbReference>
<keyword evidence="2" id="KW-0732">Signal</keyword>
<dbReference type="Gene3D" id="2.60.120.260">
    <property type="entry name" value="Galactose-binding domain-like"/>
    <property type="match status" value="1"/>
</dbReference>
<dbReference type="RefSeq" id="WP_100425583.1">
    <property type="nucleotide sequence ID" value="NZ_JAXFBG010000014.1"/>
</dbReference>
<evidence type="ECO:0000256" key="2">
    <source>
        <dbReference type="SAM" id="SignalP"/>
    </source>
</evidence>
<organism evidence="4 5">
    <name type="scientific">Hallerella succinigenes</name>
    <dbReference type="NCBI Taxonomy" id="1896222"/>
    <lineage>
        <taxon>Bacteria</taxon>
        <taxon>Pseudomonadati</taxon>
        <taxon>Fibrobacterota</taxon>
        <taxon>Fibrobacteria</taxon>
        <taxon>Fibrobacterales</taxon>
        <taxon>Fibrobacteraceae</taxon>
        <taxon>Hallerella</taxon>
    </lineage>
</organism>
<protein>
    <submittedName>
        <fullName evidence="4">Carbohydrate binding protein</fullName>
    </submittedName>
</protein>
<dbReference type="GO" id="GO:0016798">
    <property type="term" value="F:hydrolase activity, acting on glycosyl bonds"/>
    <property type="evidence" value="ECO:0007669"/>
    <property type="project" value="InterPro"/>
</dbReference>
<keyword evidence="1" id="KW-0378">Hydrolase</keyword>
<gene>
    <name evidence="4" type="ORF">BGX16_1619</name>
</gene>
<dbReference type="PROSITE" id="PS51257">
    <property type="entry name" value="PROKAR_LIPOPROTEIN"/>
    <property type="match status" value="1"/>
</dbReference>
<dbReference type="EMBL" id="PGEX01000001">
    <property type="protein sequence ID" value="PJJ41632.1"/>
    <property type="molecule type" value="Genomic_DNA"/>
</dbReference>
<feature type="signal peptide" evidence="2">
    <location>
        <begin position="1"/>
        <end position="20"/>
    </location>
</feature>
<evidence type="ECO:0000313" key="5">
    <source>
        <dbReference type="Proteomes" id="UP000231134"/>
    </source>
</evidence>
<comment type="caution">
    <text evidence="4">The sequence shown here is derived from an EMBL/GenBank/DDBJ whole genome shotgun (WGS) entry which is preliminary data.</text>
</comment>
<dbReference type="Proteomes" id="UP000231134">
    <property type="component" value="Unassembled WGS sequence"/>
</dbReference>
<name>A0A2M9A7F2_9BACT</name>
<evidence type="ECO:0000256" key="1">
    <source>
        <dbReference type="ARBA" id="ARBA00022801"/>
    </source>
</evidence>
<sequence>MKFVRFSMGALLLYAFMLMACTTSSDQAGIEIGNPEIQAHSFLAHFFVDYGSGENADSVQLDGLHLALSKLSAYSSYYIYVSFDAEDGLTLWPDVASDAPMTIAFTEDSTTTIDDWMRAFGDISIDDEGLLKEIGAHFAPVALAPQVTGSLKMADKNVPFVFSLAGLDSFELRYMQDQLDTAENGAISLTVRFSVPDWVEGLSLSTAMLDGDTVRFDALHNAVLWDSLTTRFVKSFSASHYIVNYASGTEEEDYAEDVLARYDVVDSNWVSNGTFETGEDWILVRQLGGYADTSVSNNIMMVNVTYPGPYSYSVQLIHEDIPLLKNRKYKLVFTAYAQDSAYVTVRIGSYSTYNTEALQEHVTLEPVWKSYEFEYAALVDDLFSRLEFNVGKNQTKYQFKDVKIYRID</sequence>
<evidence type="ECO:0000259" key="3">
    <source>
        <dbReference type="Pfam" id="PF02018"/>
    </source>
</evidence>
<reference evidence="4 5" key="1">
    <citation type="submission" date="2017-11" db="EMBL/GenBank/DDBJ databases">
        <title>Animal gut microbial communities from fecal samples from Wisconsin, USA.</title>
        <authorList>
            <person name="Neumann A."/>
        </authorList>
    </citation>
    <scope>NUCLEOTIDE SEQUENCE [LARGE SCALE GENOMIC DNA]</scope>
    <source>
        <strain evidence="4 5">UWS3</strain>
    </source>
</reference>
<evidence type="ECO:0000313" key="4">
    <source>
        <dbReference type="EMBL" id="PJJ41632.1"/>
    </source>
</evidence>
<feature type="domain" description="CBM-cenC" evidence="3">
    <location>
        <begin position="268"/>
        <end position="391"/>
    </location>
</feature>